<gene>
    <name evidence="2" type="ORF">NDU88_005796</name>
</gene>
<feature type="region of interest" description="Disordered" evidence="1">
    <location>
        <begin position="58"/>
        <end position="85"/>
    </location>
</feature>
<reference evidence="2" key="1">
    <citation type="journal article" date="2022" name="bioRxiv">
        <title>Sequencing and chromosome-scale assembly of the giantPleurodeles waltlgenome.</title>
        <authorList>
            <person name="Brown T."/>
            <person name="Elewa A."/>
            <person name="Iarovenko S."/>
            <person name="Subramanian E."/>
            <person name="Araus A.J."/>
            <person name="Petzold A."/>
            <person name="Susuki M."/>
            <person name="Suzuki K.-i.T."/>
            <person name="Hayashi T."/>
            <person name="Toyoda A."/>
            <person name="Oliveira C."/>
            <person name="Osipova E."/>
            <person name="Leigh N.D."/>
            <person name="Simon A."/>
            <person name="Yun M.H."/>
        </authorList>
    </citation>
    <scope>NUCLEOTIDE SEQUENCE</scope>
    <source>
        <strain evidence="2">20211129_DDA</strain>
        <tissue evidence="2">Liver</tissue>
    </source>
</reference>
<organism evidence="2 3">
    <name type="scientific">Pleurodeles waltl</name>
    <name type="common">Iberian ribbed newt</name>
    <dbReference type="NCBI Taxonomy" id="8319"/>
    <lineage>
        <taxon>Eukaryota</taxon>
        <taxon>Metazoa</taxon>
        <taxon>Chordata</taxon>
        <taxon>Craniata</taxon>
        <taxon>Vertebrata</taxon>
        <taxon>Euteleostomi</taxon>
        <taxon>Amphibia</taxon>
        <taxon>Batrachia</taxon>
        <taxon>Caudata</taxon>
        <taxon>Salamandroidea</taxon>
        <taxon>Salamandridae</taxon>
        <taxon>Pleurodelinae</taxon>
        <taxon>Pleurodeles</taxon>
    </lineage>
</organism>
<proteinExistence type="predicted"/>
<name>A0AAV7WCG2_PLEWA</name>
<sequence length="99" mass="10816">MGRAAGYFSGSFAASTPHFRVPADHLQELSGARVKQVRQANCVGPTLRLRPSLWARPAAGEPLRSTSPHRLPPLQHPMATTPQSCRGSKERIRVAVYCL</sequence>
<evidence type="ECO:0000313" key="3">
    <source>
        <dbReference type="Proteomes" id="UP001066276"/>
    </source>
</evidence>
<evidence type="ECO:0000313" key="2">
    <source>
        <dbReference type="EMBL" id="KAJ1210432.1"/>
    </source>
</evidence>
<comment type="caution">
    <text evidence="2">The sequence shown here is derived from an EMBL/GenBank/DDBJ whole genome shotgun (WGS) entry which is preliminary data.</text>
</comment>
<dbReference type="AlphaFoldDB" id="A0AAV7WCG2"/>
<dbReference type="Proteomes" id="UP001066276">
    <property type="component" value="Chromosome 1_2"/>
</dbReference>
<keyword evidence="3" id="KW-1185">Reference proteome</keyword>
<accession>A0AAV7WCG2</accession>
<evidence type="ECO:0000256" key="1">
    <source>
        <dbReference type="SAM" id="MobiDB-lite"/>
    </source>
</evidence>
<protein>
    <submittedName>
        <fullName evidence="2">Uncharacterized protein</fullName>
    </submittedName>
</protein>
<dbReference type="EMBL" id="JANPWB010000002">
    <property type="protein sequence ID" value="KAJ1210432.1"/>
    <property type="molecule type" value="Genomic_DNA"/>
</dbReference>